<sequence>MMNQELTEAEEIRALPILITRYKNQYPYFTFNYDEELGFFHAVHLGNRKFFIVTSQVDTFEELVDIIAVQQSTSNIPLLVDFMEVNLLTVFNRTLKTIYRPTPKPKQKKPLCDVFH</sequence>
<evidence type="ECO:0000313" key="2">
    <source>
        <dbReference type="Proteomes" id="UP000192408"/>
    </source>
</evidence>
<name>A0A1W1V6R2_9PAST</name>
<dbReference type="STRING" id="1122938.SAMN05660772_02861"/>
<gene>
    <name evidence="1" type="ORF">SAMN05660772_02861</name>
</gene>
<keyword evidence="2" id="KW-1185">Reference proteome</keyword>
<proteinExistence type="predicted"/>
<dbReference type="RefSeq" id="WP_084257841.1">
    <property type="nucleotide sequence ID" value="NZ_FWWV01000056.1"/>
</dbReference>
<dbReference type="Proteomes" id="UP000192408">
    <property type="component" value="Unassembled WGS sequence"/>
</dbReference>
<organism evidence="1 2">
    <name type="scientific">Pasteurella testudinis DSM 23072</name>
    <dbReference type="NCBI Taxonomy" id="1122938"/>
    <lineage>
        <taxon>Bacteria</taxon>
        <taxon>Pseudomonadati</taxon>
        <taxon>Pseudomonadota</taxon>
        <taxon>Gammaproteobacteria</taxon>
        <taxon>Pasteurellales</taxon>
        <taxon>Pasteurellaceae</taxon>
        <taxon>Pasteurella</taxon>
    </lineage>
</organism>
<evidence type="ECO:0000313" key="1">
    <source>
        <dbReference type="EMBL" id="SMB88741.1"/>
    </source>
</evidence>
<dbReference type="AlphaFoldDB" id="A0A1W1V6R2"/>
<dbReference type="EMBL" id="FWWV01000056">
    <property type="protein sequence ID" value="SMB88741.1"/>
    <property type="molecule type" value="Genomic_DNA"/>
</dbReference>
<accession>A0A1W1V6R2</accession>
<reference evidence="2" key="1">
    <citation type="submission" date="2017-04" db="EMBL/GenBank/DDBJ databases">
        <authorList>
            <person name="Varghese N."/>
            <person name="Submissions S."/>
        </authorList>
    </citation>
    <scope>NUCLEOTIDE SEQUENCE [LARGE SCALE GENOMIC DNA]</scope>
    <source>
        <strain evidence="2">DSM 23072</strain>
    </source>
</reference>
<protein>
    <submittedName>
        <fullName evidence="1">Uncharacterized protein</fullName>
    </submittedName>
</protein>